<comment type="caution">
    <text evidence="1">The sequence shown here is derived from an EMBL/GenBank/DDBJ whole genome shotgun (WGS) entry which is preliminary data.</text>
</comment>
<evidence type="ECO:0000313" key="2">
    <source>
        <dbReference type="Proteomes" id="UP001162131"/>
    </source>
</evidence>
<organism evidence="1 2">
    <name type="scientific">Blepharisma stoltei</name>
    <dbReference type="NCBI Taxonomy" id="1481888"/>
    <lineage>
        <taxon>Eukaryota</taxon>
        <taxon>Sar</taxon>
        <taxon>Alveolata</taxon>
        <taxon>Ciliophora</taxon>
        <taxon>Postciliodesmatophora</taxon>
        <taxon>Heterotrichea</taxon>
        <taxon>Heterotrichida</taxon>
        <taxon>Blepharismidae</taxon>
        <taxon>Blepharisma</taxon>
    </lineage>
</organism>
<sequence>MSQQKKKIVTLKAAQEEIQHLGLSGSGTFFGFLAPNEILPEIEESQYLENSIKVYFSKYKNREDKGEKRSSMLHSYWHWKLRQNLEISWSADSCRPEMQ</sequence>
<dbReference type="Proteomes" id="UP001162131">
    <property type="component" value="Unassembled WGS sequence"/>
</dbReference>
<proteinExistence type="predicted"/>
<protein>
    <submittedName>
        <fullName evidence="1">Uncharacterized protein</fullName>
    </submittedName>
</protein>
<keyword evidence="2" id="KW-1185">Reference proteome</keyword>
<evidence type="ECO:0000313" key="1">
    <source>
        <dbReference type="EMBL" id="CAG9319121.1"/>
    </source>
</evidence>
<reference evidence="1" key="1">
    <citation type="submission" date="2021-09" db="EMBL/GenBank/DDBJ databases">
        <authorList>
            <consortium name="AG Swart"/>
            <person name="Singh M."/>
            <person name="Singh A."/>
            <person name="Seah K."/>
            <person name="Emmerich C."/>
        </authorList>
    </citation>
    <scope>NUCLEOTIDE SEQUENCE</scope>
    <source>
        <strain evidence="1">ATCC30299</strain>
    </source>
</reference>
<accession>A0AAU9JEF0</accession>
<dbReference type="EMBL" id="CAJZBQ010000021">
    <property type="protein sequence ID" value="CAG9319121.1"/>
    <property type="molecule type" value="Genomic_DNA"/>
</dbReference>
<gene>
    <name evidence="1" type="ORF">BSTOLATCC_MIC22471</name>
</gene>
<name>A0AAU9JEF0_9CILI</name>
<dbReference type="AlphaFoldDB" id="A0AAU9JEF0"/>